<gene>
    <name evidence="1" type="ORF">S01H1_41056</name>
</gene>
<sequence length="148" mass="17359">MNLISDVRLKWYDESCLGVEENRELVRILLDSLGVTRDVALDIFEVLLMAKSDGISMTGREIKDKVIGLRKERKVKKPRNGLTDRNIQLWLRFFREIDLIERVGSRHLFSGNKKPSKVWLEKTKPNIIDKSAENIHKILLELENRYEI</sequence>
<dbReference type="AlphaFoldDB" id="X0UYN0"/>
<accession>X0UYN0</accession>
<evidence type="ECO:0000313" key="1">
    <source>
        <dbReference type="EMBL" id="GAG10925.1"/>
    </source>
</evidence>
<dbReference type="EMBL" id="BARS01026022">
    <property type="protein sequence ID" value="GAG10925.1"/>
    <property type="molecule type" value="Genomic_DNA"/>
</dbReference>
<comment type="caution">
    <text evidence="1">The sequence shown here is derived from an EMBL/GenBank/DDBJ whole genome shotgun (WGS) entry which is preliminary data.</text>
</comment>
<organism evidence="1">
    <name type="scientific">marine sediment metagenome</name>
    <dbReference type="NCBI Taxonomy" id="412755"/>
    <lineage>
        <taxon>unclassified sequences</taxon>
        <taxon>metagenomes</taxon>
        <taxon>ecological metagenomes</taxon>
    </lineage>
</organism>
<protein>
    <submittedName>
        <fullName evidence="1">Uncharacterized protein</fullName>
    </submittedName>
</protein>
<reference evidence="1" key="1">
    <citation type="journal article" date="2014" name="Front. Microbiol.">
        <title>High frequency of phylogenetically diverse reductive dehalogenase-homologous genes in deep subseafloor sedimentary metagenomes.</title>
        <authorList>
            <person name="Kawai M."/>
            <person name="Futagami T."/>
            <person name="Toyoda A."/>
            <person name="Takaki Y."/>
            <person name="Nishi S."/>
            <person name="Hori S."/>
            <person name="Arai W."/>
            <person name="Tsubouchi T."/>
            <person name="Morono Y."/>
            <person name="Uchiyama I."/>
            <person name="Ito T."/>
            <person name="Fujiyama A."/>
            <person name="Inagaki F."/>
            <person name="Takami H."/>
        </authorList>
    </citation>
    <scope>NUCLEOTIDE SEQUENCE</scope>
    <source>
        <strain evidence="1">Expedition CK06-06</strain>
    </source>
</reference>
<name>X0UYN0_9ZZZZ</name>
<proteinExistence type="predicted"/>